<organism evidence="1 2">
    <name type="scientific">Periplaneta americana</name>
    <name type="common">American cockroach</name>
    <name type="synonym">Blatta americana</name>
    <dbReference type="NCBI Taxonomy" id="6978"/>
    <lineage>
        <taxon>Eukaryota</taxon>
        <taxon>Metazoa</taxon>
        <taxon>Ecdysozoa</taxon>
        <taxon>Arthropoda</taxon>
        <taxon>Hexapoda</taxon>
        <taxon>Insecta</taxon>
        <taxon>Pterygota</taxon>
        <taxon>Neoptera</taxon>
        <taxon>Polyneoptera</taxon>
        <taxon>Dictyoptera</taxon>
        <taxon>Blattodea</taxon>
        <taxon>Blattoidea</taxon>
        <taxon>Blattidae</taxon>
        <taxon>Blattinae</taxon>
        <taxon>Periplaneta</taxon>
    </lineage>
</organism>
<gene>
    <name evidence="1" type="ORF">ANN_19284</name>
</gene>
<evidence type="ECO:0000313" key="2">
    <source>
        <dbReference type="Proteomes" id="UP001148838"/>
    </source>
</evidence>
<name>A0ABQ8S9F5_PERAM</name>
<dbReference type="EMBL" id="JAJSOF020000031">
    <property type="protein sequence ID" value="KAJ4430693.1"/>
    <property type="molecule type" value="Genomic_DNA"/>
</dbReference>
<accession>A0ABQ8S9F5</accession>
<comment type="caution">
    <text evidence="1">The sequence shown here is derived from an EMBL/GenBank/DDBJ whole genome shotgun (WGS) entry which is preliminary data.</text>
</comment>
<keyword evidence="2" id="KW-1185">Reference proteome</keyword>
<sequence length="207" mass="23813">MFPPLQQKEDFELDFRAQLLKIQPRKPGILKPTDDVSVKCCDSGIEEGIAVSNDRNIQNSEFDNDMFEALKEKIIHDFNALVDWNAHSSHLAGLITVQIISRRRSRKNEDDAEDGRIGDFVVCQKAFLSVHGTTKKRLQTIQRSLKFSGLAPTDGWRKYGNRPHKLSTGTHDKVIEHIKSFKDRSSHYSMEKTSKMYLRETLNVKRL</sequence>
<reference evidence="1 2" key="1">
    <citation type="journal article" date="2022" name="Allergy">
        <title>Genome assembly and annotation of Periplaneta americana reveal a comprehensive cockroach allergen profile.</title>
        <authorList>
            <person name="Wang L."/>
            <person name="Xiong Q."/>
            <person name="Saelim N."/>
            <person name="Wang L."/>
            <person name="Nong W."/>
            <person name="Wan A.T."/>
            <person name="Shi M."/>
            <person name="Liu X."/>
            <person name="Cao Q."/>
            <person name="Hui J.H.L."/>
            <person name="Sookrung N."/>
            <person name="Leung T.F."/>
            <person name="Tungtrongchitr A."/>
            <person name="Tsui S.K.W."/>
        </authorList>
    </citation>
    <scope>NUCLEOTIDE SEQUENCE [LARGE SCALE GENOMIC DNA]</scope>
    <source>
        <strain evidence="1">PWHHKU_190912</strain>
    </source>
</reference>
<evidence type="ECO:0000313" key="1">
    <source>
        <dbReference type="EMBL" id="KAJ4430693.1"/>
    </source>
</evidence>
<proteinExistence type="predicted"/>
<dbReference type="Proteomes" id="UP001148838">
    <property type="component" value="Unassembled WGS sequence"/>
</dbReference>
<protein>
    <submittedName>
        <fullName evidence="1">Uncharacterized protein</fullName>
    </submittedName>
</protein>